<proteinExistence type="predicted"/>
<dbReference type="Gene3D" id="3.40.50.2000">
    <property type="entry name" value="Glycogen Phosphorylase B"/>
    <property type="match status" value="2"/>
</dbReference>
<dbReference type="InterPro" id="IPR028098">
    <property type="entry name" value="Glyco_trans_4-like_N"/>
</dbReference>
<dbReference type="SUPFAM" id="SSF53756">
    <property type="entry name" value="UDP-Glycosyltransferase/glycogen phosphorylase"/>
    <property type="match status" value="1"/>
</dbReference>
<organism evidence="3 4">
    <name type="scientific">Telmatocola sphagniphila</name>
    <dbReference type="NCBI Taxonomy" id="1123043"/>
    <lineage>
        <taxon>Bacteria</taxon>
        <taxon>Pseudomonadati</taxon>
        <taxon>Planctomycetota</taxon>
        <taxon>Planctomycetia</taxon>
        <taxon>Gemmatales</taxon>
        <taxon>Gemmataceae</taxon>
    </lineage>
</organism>
<gene>
    <name evidence="3" type="ORF">KIH39_07725</name>
</gene>
<feature type="domain" description="Glycosyltransferase subfamily 4-like N-terminal" evidence="2">
    <location>
        <begin position="92"/>
        <end position="192"/>
    </location>
</feature>
<dbReference type="CDD" id="cd03801">
    <property type="entry name" value="GT4_PimA-like"/>
    <property type="match status" value="1"/>
</dbReference>
<dbReference type="InterPro" id="IPR001296">
    <property type="entry name" value="Glyco_trans_1"/>
</dbReference>
<dbReference type="Pfam" id="PF13439">
    <property type="entry name" value="Glyco_transf_4"/>
    <property type="match status" value="1"/>
</dbReference>
<evidence type="ECO:0000313" key="4">
    <source>
        <dbReference type="Proteomes" id="UP000676194"/>
    </source>
</evidence>
<dbReference type="RefSeq" id="WP_213498769.1">
    <property type="nucleotide sequence ID" value="NZ_CP074694.1"/>
</dbReference>
<keyword evidence="4" id="KW-1185">Reference proteome</keyword>
<sequence>MHIVFINPVAVIGGAERVFLACIQAVRAEFPDARLTALLLAYGPLEERVRELGVDCLVHPMPATYAKMGDTQFRKTNKIFMLLKLAGTAALKIPGGYRYFRKLSRTLKDLRPTLVHSHGLKSHFLAALACPKKTNILWHIHDYYSQRPLMVKILKRVVKNVSVAIAISESVSRDVTSVFPDLPVHVVYNCVDQFTFCPVGCSYDLPGLVGIPEKESALIRIGIVATYANWKGQDLFLQAIARLKSRNAKFYAYIVGGAIYSTPGSQFTREELVQKAATLGVSDKVGFVSFQSNSAAVYRALDIVVHASTRPEPFGLTIIEAMACARPVVISRAGGAAELFTDGIDALGFEPNSADDLAEKLSNLIENKGLRSKLAEAALKTVLQNFSSSRFGYNIRVVYTNLLSERS</sequence>
<accession>A0A8E6EWH1</accession>
<name>A0A8E6EWH1_9BACT</name>
<dbReference type="EMBL" id="CP074694">
    <property type="protein sequence ID" value="QVL33787.1"/>
    <property type="molecule type" value="Genomic_DNA"/>
</dbReference>
<reference evidence="3" key="1">
    <citation type="submission" date="2021-05" db="EMBL/GenBank/DDBJ databases">
        <title>Complete genome sequence of the cellulolytic planctomycete Telmatocola sphagniphila SP2T and characterization of the first cellulase from planctomycetes.</title>
        <authorList>
            <person name="Rakitin A.L."/>
            <person name="Beletsky A.V."/>
            <person name="Naumoff D.G."/>
            <person name="Kulichevskaya I.S."/>
            <person name="Mardanov A.V."/>
            <person name="Ravin N.V."/>
            <person name="Dedysh S.N."/>
        </authorList>
    </citation>
    <scope>NUCLEOTIDE SEQUENCE</scope>
    <source>
        <strain evidence="3">SP2T</strain>
    </source>
</reference>
<dbReference type="GO" id="GO:0016757">
    <property type="term" value="F:glycosyltransferase activity"/>
    <property type="evidence" value="ECO:0007669"/>
    <property type="project" value="InterPro"/>
</dbReference>
<dbReference type="PANTHER" id="PTHR12526:SF627">
    <property type="entry name" value="D-RHAMNOSYLTRANSFERASE WBPZ"/>
    <property type="match status" value="1"/>
</dbReference>
<feature type="domain" description="Glycosyl transferase family 1" evidence="1">
    <location>
        <begin position="221"/>
        <end position="380"/>
    </location>
</feature>
<dbReference type="Proteomes" id="UP000676194">
    <property type="component" value="Chromosome"/>
</dbReference>
<dbReference type="AlphaFoldDB" id="A0A8E6EWH1"/>
<evidence type="ECO:0000313" key="3">
    <source>
        <dbReference type="EMBL" id="QVL33787.1"/>
    </source>
</evidence>
<dbReference type="PANTHER" id="PTHR12526">
    <property type="entry name" value="GLYCOSYLTRANSFERASE"/>
    <property type="match status" value="1"/>
</dbReference>
<evidence type="ECO:0000259" key="1">
    <source>
        <dbReference type="Pfam" id="PF00534"/>
    </source>
</evidence>
<dbReference type="KEGG" id="tsph:KIH39_07725"/>
<dbReference type="Pfam" id="PF00534">
    <property type="entry name" value="Glycos_transf_1"/>
    <property type="match status" value="1"/>
</dbReference>
<protein>
    <submittedName>
        <fullName evidence="3">Glycosyltransferase family 4 protein</fullName>
    </submittedName>
</protein>
<evidence type="ECO:0000259" key="2">
    <source>
        <dbReference type="Pfam" id="PF13439"/>
    </source>
</evidence>